<accession>A0ABS7VR34</accession>
<keyword evidence="13" id="KW-1185">Reference proteome</keyword>
<dbReference type="PROSITE" id="PS50929">
    <property type="entry name" value="ABC_TM1F"/>
    <property type="match status" value="1"/>
</dbReference>
<dbReference type="PROSITE" id="PS00211">
    <property type="entry name" value="ABC_TRANSPORTER_1"/>
    <property type="match status" value="1"/>
</dbReference>
<keyword evidence="7 8" id="KW-0472">Membrane</keyword>
<feature type="domain" description="Peptidase C39" evidence="11">
    <location>
        <begin position="47"/>
        <end position="166"/>
    </location>
</feature>
<dbReference type="Pfam" id="PF00664">
    <property type="entry name" value="ABC_membrane"/>
    <property type="match status" value="1"/>
</dbReference>
<protein>
    <submittedName>
        <fullName evidence="12">Peptidase domain-containing ABC transporter</fullName>
    </submittedName>
</protein>
<dbReference type="InterPro" id="IPR017871">
    <property type="entry name" value="ABC_transporter-like_CS"/>
</dbReference>
<dbReference type="SUPFAM" id="SSF90123">
    <property type="entry name" value="ABC transporter transmembrane region"/>
    <property type="match status" value="1"/>
</dbReference>
<evidence type="ECO:0000259" key="9">
    <source>
        <dbReference type="PROSITE" id="PS50893"/>
    </source>
</evidence>
<feature type="transmembrane region" description="Helical" evidence="8">
    <location>
        <begin position="425"/>
        <end position="442"/>
    </location>
</feature>
<evidence type="ECO:0000256" key="1">
    <source>
        <dbReference type="ARBA" id="ARBA00004651"/>
    </source>
</evidence>
<keyword evidence="3 8" id="KW-0812">Transmembrane</keyword>
<evidence type="ECO:0000256" key="8">
    <source>
        <dbReference type="SAM" id="Phobius"/>
    </source>
</evidence>
<comment type="caution">
    <text evidence="12">The sequence shown here is derived from an EMBL/GenBank/DDBJ whole genome shotgun (WGS) entry which is preliminary data.</text>
</comment>
<dbReference type="Gene3D" id="1.20.1560.10">
    <property type="entry name" value="ABC transporter type 1, transmembrane domain"/>
    <property type="match status" value="1"/>
</dbReference>
<evidence type="ECO:0000256" key="3">
    <source>
        <dbReference type="ARBA" id="ARBA00022692"/>
    </source>
</evidence>
<dbReference type="EMBL" id="JAIRBM010000014">
    <property type="protein sequence ID" value="MBZ6078004.1"/>
    <property type="molecule type" value="Genomic_DNA"/>
</dbReference>
<dbReference type="InterPro" id="IPR036640">
    <property type="entry name" value="ABC1_TM_sf"/>
</dbReference>
<dbReference type="InterPro" id="IPR003439">
    <property type="entry name" value="ABC_transporter-like_ATP-bd"/>
</dbReference>
<feature type="domain" description="ABC transmembrane type-1" evidence="10">
    <location>
        <begin position="198"/>
        <end position="479"/>
    </location>
</feature>
<dbReference type="InterPro" id="IPR005074">
    <property type="entry name" value="Peptidase_C39"/>
</dbReference>
<feature type="transmembrane region" description="Helical" evidence="8">
    <location>
        <begin position="198"/>
        <end position="217"/>
    </location>
</feature>
<feature type="transmembrane region" description="Helical" evidence="8">
    <location>
        <begin position="334"/>
        <end position="353"/>
    </location>
</feature>
<keyword evidence="5" id="KW-0067">ATP-binding</keyword>
<evidence type="ECO:0000256" key="4">
    <source>
        <dbReference type="ARBA" id="ARBA00022741"/>
    </source>
</evidence>
<dbReference type="SMART" id="SM00382">
    <property type="entry name" value="AAA"/>
    <property type="match status" value="1"/>
</dbReference>
<dbReference type="RefSeq" id="WP_224314759.1">
    <property type="nucleotide sequence ID" value="NZ_JAIRBM010000014.1"/>
</dbReference>
<keyword evidence="6 8" id="KW-1133">Transmembrane helix</keyword>
<dbReference type="Gene3D" id="3.90.70.10">
    <property type="entry name" value="Cysteine proteinases"/>
    <property type="match status" value="1"/>
</dbReference>
<dbReference type="PANTHER" id="PTHR24221:SF647">
    <property type="entry name" value="BLL6336 PROTEIN"/>
    <property type="match status" value="1"/>
</dbReference>
<proteinExistence type="inferred from homology"/>
<feature type="domain" description="ABC transporter" evidence="9">
    <location>
        <begin position="512"/>
        <end position="747"/>
    </location>
</feature>
<dbReference type="InterPro" id="IPR011527">
    <property type="entry name" value="ABC1_TM_dom"/>
</dbReference>
<dbReference type="PROSITE" id="PS50990">
    <property type="entry name" value="PEPTIDASE_C39"/>
    <property type="match status" value="1"/>
</dbReference>
<dbReference type="InterPro" id="IPR027417">
    <property type="entry name" value="P-loop_NTPase"/>
</dbReference>
<evidence type="ECO:0000313" key="12">
    <source>
        <dbReference type="EMBL" id="MBZ6078004.1"/>
    </source>
</evidence>
<dbReference type="InterPro" id="IPR039421">
    <property type="entry name" value="Type_1_exporter"/>
</dbReference>
<dbReference type="CDD" id="cd18783">
    <property type="entry name" value="ABC_6TM_PrtD_LapB_HlyB_like"/>
    <property type="match status" value="1"/>
</dbReference>
<dbReference type="Pfam" id="PF00005">
    <property type="entry name" value="ABC_tran"/>
    <property type="match status" value="1"/>
</dbReference>
<reference evidence="12 13" key="1">
    <citation type="submission" date="2021-09" db="EMBL/GenBank/DDBJ databases">
        <title>The complete genome sequence of a new microorganism.</title>
        <authorList>
            <person name="Zi Z."/>
        </authorList>
    </citation>
    <scope>NUCLEOTIDE SEQUENCE [LARGE SCALE GENOMIC DNA]</scope>
    <source>
        <strain evidence="12 13">WGZ8</strain>
    </source>
</reference>
<organism evidence="12 13">
    <name type="scientific">Microvirga puerhi</name>
    <dbReference type="NCBI Taxonomy" id="2876078"/>
    <lineage>
        <taxon>Bacteria</taxon>
        <taxon>Pseudomonadati</taxon>
        <taxon>Pseudomonadota</taxon>
        <taxon>Alphaproteobacteria</taxon>
        <taxon>Hyphomicrobiales</taxon>
        <taxon>Methylobacteriaceae</taxon>
        <taxon>Microvirga</taxon>
    </lineage>
</organism>
<evidence type="ECO:0000256" key="7">
    <source>
        <dbReference type="ARBA" id="ARBA00023136"/>
    </source>
</evidence>
<sequence>MAFLARPRFGAGGQADHLDGLALTPEPEHKAAVPGEHTHSIGTGPHQRLQAVIAAARFHGIELDPCDYSCGDEATVPSAAMLSAWLQNAGLWARAVRLRWRDLVLLPQTGPVVLLLKDGGAALMVGADPAQHLVGIKSPDWPAGAEGIAVDQLRLEQVWSGDALLLRSKRARSQAEAPFTLGWLISLVFRERRLLRDIGVASLTLSFLTIFPPLLVMTVVDRVLTHHSYSTLVLLGALLATATVFETFLGSCRRLIVLVVGTRLDAKLNLHVFNRLLRLPLDYFERHPAGETMHKIAQIYKVREFLTGKLLSTFLDLMTLVVLLPFLFFLNPVLAGMVLACTALIMLIILAFLPPMRRSFAKVISAETEKASALGETVFGIKTIKSLALEPQRNALWDERVADVGISRLAFGKLANWPQTIITPLERFMSIGLVLIGAYLALEDTSGYAVGALFAFMMLSMRVAQPLVALARLIEDYEGVALAAIEAASVLNRPPEVDAISGGLRPRFAGAVSFEDVSFTYGGTKLPALDHVTFEMPAGTMLGIVGRSGSGKSTLMRLLQGINRDYSGSLKIDGNDVREINLRHLRQSFGVVLQENFLFRGSIRDNIIAGRPGLVLSDVVNAARLAGAEEFIERMPNGYETIIEEGSPNLSGGQRQRLAIARALITDPRLLILDEATNALDPESEALLNANLLRIASGRTMVIVSHRLSSLVDCDQILVLDKGKAVDIASHNVLLDRCDIYRQLWSQQSRHQGQQGQTHVASTIVRSR</sequence>
<evidence type="ECO:0000256" key="2">
    <source>
        <dbReference type="ARBA" id="ARBA00005417"/>
    </source>
</evidence>
<feature type="transmembrane region" description="Helical" evidence="8">
    <location>
        <begin position="229"/>
        <end position="249"/>
    </location>
</feature>
<evidence type="ECO:0000259" key="11">
    <source>
        <dbReference type="PROSITE" id="PS50990"/>
    </source>
</evidence>
<dbReference type="SUPFAM" id="SSF52540">
    <property type="entry name" value="P-loop containing nucleoside triphosphate hydrolases"/>
    <property type="match status" value="1"/>
</dbReference>
<evidence type="ECO:0000313" key="13">
    <source>
        <dbReference type="Proteomes" id="UP000704176"/>
    </source>
</evidence>
<comment type="subcellular location">
    <subcellularLocation>
        <location evidence="1">Cell membrane</location>
        <topology evidence="1">Multi-pass membrane protein</topology>
    </subcellularLocation>
</comment>
<dbReference type="InterPro" id="IPR003593">
    <property type="entry name" value="AAA+_ATPase"/>
</dbReference>
<evidence type="ECO:0000256" key="5">
    <source>
        <dbReference type="ARBA" id="ARBA00022840"/>
    </source>
</evidence>
<dbReference type="PROSITE" id="PS50893">
    <property type="entry name" value="ABC_TRANSPORTER_2"/>
    <property type="match status" value="1"/>
</dbReference>
<comment type="similarity">
    <text evidence="2">Belongs to the ABC transporter superfamily.</text>
</comment>
<dbReference type="PANTHER" id="PTHR24221">
    <property type="entry name" value="ATP-BINDING CASSETTE SUB-FAMILY B"/>
    <property type="match status" value="1"/>
</dbReference>
<evidence type="ECO:0000259" key="10">
    <source>
        <dbReference type="PROSITE" id="PS50929"/>
    </source>
</evidence>
<gene>
    <name evidence="12" type="ORF">K9B37_17145</name>
</gene>
<name>A0ABS7VR34_9HYPH</name>
<keyword evidence="4" id="KW-0547">Nucleotide-binding</keyword>
<dbReference type="Proteomes" id="UP000704176">
    <property type="component" value="Unassembled WGS sequence"/>
</dbReference>
<feature type="transmembrane region" description="Helical" evidence="8">
    <location>
        <begin position="310"/>
        <end position="328"/>
    </location>
</feature>
<evidence type="ECO:0000256" key="6">
    <source>
        <dbReference type="ARBA" id="ARBA00022989"/>
    </source>
</evidence>
<dbReference type="Gene3D" id="3.40.50.300">
    <property type="entry name" value="P-loop containing nucleotide triphosphate hydrolases"/>
    <property type="match status" value="1"/>
</dbReference>